<evidence type="ECO:0000256" key="1">
    <source>
        <dbReference type="SAM" id="Phobius"/>
    </source>
</evidence>
<dbReference type="EMBL" id="BAABBN010000004">
    <property type="protein sequence ID" value="GAA3915589.1"/>
    <property type="molecule type" value="Genomic_DNA"/>
</dbReference>
<dbReference type="Proteomes" id="UP001501565">
    <property type="component" value="Unassembled WGS sequence"/>
</dbReference>
<accession>A0ABP7M5H9</accession>
<organism evidence="2 3">
    <name type="scientific">Litoribacillus peritrichatus</name>
    <dbReference type="NCBI Taxonomy" id="718191"/>
    <lineage>
        <taxon>Bacteria</taxon>
        <taxon>Pseudomonadati</taxon>
        <taxon>Pseudomonadota</taxon>
        <taxon>Gammaproteobacteria</taxon>
        <taxon>Oceanospirillales</taxon>
        <taxon>Oceanospirillaceae</taxon>
        <taxon>Litoribacillus</taxon>
    </lineage>
</organism>
<protein>
    <submittedName>
        <fullName evidence="2">Uncharacterized protein</fullName>
    </submittedName>
</protein>
<gene>
    <name evidence="2" type="ORF">GCM10022277_07780</name>
</gene>
<evidence type="ECO:0000313" key="3">
    <source>
        <dbReference type="Proteomes" id="UP001501565"/>
    </source>
</evidence>
<proteinExistence type="predicted"/>
<dbReference type="RefSeq" id="WP_344795678.1">
    <property type="nucleotide sequence ID" value="NZ_BAABBN010000004.1"/>
</dbReference>
<sequence>MTKSVHAQSWYLANLLALPGISFIVLTVLYFKHVLPFQGQIRDALDASFDAAESAQERQRLEKNIPQDDRDIAHIRAAFWLSVFGGGSVFGGSCLLLLLQGNTPNAWMMIVLYFTVIHTSFVLLGILNLARALAQRLPFFKVF</sequence>
<feature type="transmembrane region" description="Helical" evidence="1">
    <location>
        <begin position="12"/>
        <end position="31"/>
    </location>
</feature>
<keyword evidence="1" id="KW-0472">Membrane</keyword>
<reference evidence="3" key="1">
    <citation type="journal article" date="2019" name="Int. J. Syst. Evol. Microbiol.">
        <title>The Global Catalogue of Microorganisms (GCM) 10K type strain sequencing project: providing services to taxonomists for standard genome sequencing and annotation.</title>
        <authorList>
            <consortium name="The Broad Institute Genomics Platform"/>
            <consortium name="The Broad Institute Genome Sequencing Center for Infectious Disease"/>
            <person name="Wu L."/>
            <person name="Ma J."/>
        </authorList>
    </citation>
    <scope>NUCLEOTIDE SEQUENCE [LARGE SCALE GENOMIC DNA]</scope>
    <source>
        <strain evidence="3">JCM 17551</strain>
    </source>
</reference>
<name>A0ABP7M5H9_9GAMM</name>
<keyword evidence="3" id="KW-1185">Reference proteome</keyword>
<evidence type="ECO:0000313" key="2">
    <source>
        <dbReference type="EMBL" id="GAA3915589.1"/>
    </source>
</evidence>
<feature type="transmembrane region" description="Helical" evidence="1">
    <location>
        <begin position="106"/>
        <end position="130"/>
    </location>
</feature>
<comment type="caution">
    <text evidence="2">The sequence shown here is derived from an EMBL/GenBank/DDBJ whole genome shotgun (WGS) entry which is preliminary data.</text>
</comment>
<feature type="transmembrane region" description="Helical" evidence="1">
    <location>
        <begin position="77"/>
        <end position="100"/>
    </location>
</feature>
<keyword evidence="1" id="KW-0812">Transmembrane</keyword>
<keyword evidence="1" id="KW-1133">Transmembrane helix</keyword>